<evidence type="ECO:0000313" key="4">
    <source>
        <dbReference type="Proteomes" id="UP000183920"/>
    </source>
</evidence>
<reference evidence="2" key="2">
    <citation type="submission" date="2015-06" db="EMBL/GenBank/DDBJ databases">
        <authorList>
            <person name="Urmite Genomes Urmite Genomes"/>
        </authorList>
    </citation>
    <scope>NUCLEOTIDE SEQUENCE [LARGE SCALE GENOMIC DNA]</scope>
    <source>
        <strain evidence="2">CSUR P1867</strain>
    </source>
</reference>
<dbReference type="RefSeq" id="WP_072062621.1">
    <property type="nucleotide sequence ID" value="NZ_CAXOKJ010000001.1"/>
</dbReference>
<feature type="transmembrane region" description="Helical" evidence="1">
    <location>
        <begin position="12"/>
        <end position="32"/>
    </location>
</feature>
<feature type="transmembrane region" description="Helical" evidence="1">
    <location>
        <begin position="105"/>
        <end position="126"/>
    </location>
</feature>
<protein>
    <submittedName>
        <fullName evidence="3">DUF1440 domain-containing protein</fullName>
    </submittedName>
    <submittedName>
        <fullName evidence="2">Inner membrane protein YagU</fullName>
    </submittedName>
</protein>
<dbReference type="EMBL" id="CVRY01000001">
    <property type="protein sequence ID" value="CRL59007.1"/>
    <property type="molecule type" value="Genomic_DNA"/>
</dbReference>
<gene>
    <name evidence="2" type="primary">yagU</name>
    <name evidence="2" type="ORF">BN1804_00179</name>
    <name evidence="3" type="ORF">JFQ69_00760</name>
</gene>
<dbReference type="Proteomes" id="UP000183920">
    <property type="component" value="Unassembled WGS sequence"/>
</dbReference>
<dbReference type="InterPro" id="IPR009898">
    <property type="entry name" value="DUF1440"/>
</dbReference>
<dbReference type="GeneID" id="83611113"/>
<evidence type="ECO:0000313" key="3">
    <source>
        <dbReference type="EMBL" id="MBJ2116203.1"/>
    </source>
</evidence>
<dbReference type="Pfam" id="PF07274">
    <property type="entry name" value="DUF1440"/>
    <property type="match status" value="1"/>
</dbReference>
<dbReference type="EMBL" id="JAEKCB010000001">
    <property type="protein sequence ID" value="MBJ2116203.1"/>
    <property type="molecule type" value="Genomic_DNA"/>
</dbReference>
<feature type="transmembrane region" description="Helical" evidence="1">
    <location>
        <begin position="80"/>
        <end position="100"/>
    </location>
</feature>
<keyword evidence="5" id="KW-1185">Reference proteome</keyword>
<reference evidence="4" key="1">
    <citation type="submission" date="2015-06" db="EMBL/GenBank/DDBJ databases">
        <authorList>
            <person name="Urmite Genomes"/>
        </authorList>
    </citation>
    <scope>NUCLEOTIDE SEQUENCE [LARGE SCALE GENOMIC DNA]</scope>
    <source>
        <strain evidence="4">CSUR P1867</strain>
    </source>
</reference>
<keyword evidence="1" id="KW-1133">Transmembrane helix</keyword>
<dbReference type="Proteomes" id="UP000619976">
    <property type="component" value="Unassembled WGS sequence"/>
</dbReference>
<evidence type="ECO:0000256" key="1">
    <source>
        <dbReference type="SAM" id="Phobius"/>
    </source>
</evidence>
<keyword evidence="1" id="KW-0812">Transmembrane</keyword>
<reference evidence="3 5" key="3">
    <citation type="submission" date="2020-12" db="EMBL/GenBank/DDBJ databases">
        <title>Enhanced detection system for hospital associated transmission using whole genome sequencing surveillance.</title>
        <authorList>
            <person name="Harrison L.H."/>
            <person name="Van Tyne D."/>
            <person name="Marsh J.W."/>
            <person name="Griffith M.P."/>
            <person name="Snyder D.J."/>
            <person name="Cooper V.S."/>
            <person name="Mustapha M."/>
        </authorList>
    </citation>
    <scope>NUCLEOTIDE SEQUENCE [LARGE SCALE GENOMIC DNA]</scope>
    <source>
        <strain evidence="3 5">PR00195</strain>
    </source>
</reference>
<sequence length="173" mass="19197">MIDLFKLTKKSSRHIGIAIYVGIIAGIFSALVKSGFEDLIPPRTLETTPPPVVLLEKLGLNIDTMTYHWMGYSINWGGNGVHILFSIVIAVIYCVIAEYLPKVKLLHGICFGIGVSVFAHGLVVPLLGLSSWLWTAGYQALVSEFVGTAFWIWSIEAIRQNLRYCLTKEKDAE</sequence>
<organism evidence="2 4">
    <name type="scientific">Proteus penneri</name>
    <dbReference type="NCBI Taxonomy" id="102862"/>
    <lineage>
        <taxon>Bacteria</taxon>
        <taxon>Pseudomonadati</taxon>
        <taxon>Pseudomonadota</taxon>
        <taxon>Gammaproteobacteria</taxon>
        <taxon>Enterobacterales</taxon>
        <taxon>Morganellaceae</taxon>
        <taxon>Proteus</taxon>
    </lineage>
</organism>
<evidence type="ECO:0000313" key="2">
    <source>
        <dbReference type="EMBL" id="CRL59007.1"/>
    </source>
</evidence>
<proteinExistence type="predicted"/>
<keyword evidence="1" id="KW-0472">Membrane</keyword>
<evidence type="ECO:0000313" key="5">
    <source>
        <dbReference type="Proteomes" id="UP000619976"/>
    </source>
</evidence>
<accession>A0A0G4PZ77</accession>
<accession>A0A379EKS1</accession>
<feature type="transmembrane region" description="Helical" evidence="1">
    <location>
        <begin position="132"/>
        <end position="153"/>
    </location>
</feature>
<name>A0A0G4PZ77_9GAMM</name>
<dbReference type="AlphaFoldDB" id="A0A0G4PZ77"/>